<protein>
    <recommendedName>
        <fullName evidence="2">VapC9 PIN-like domain-containing protein</fullName>
    </recommendedName>
</protein>
<dbReference type="RefSeq" id="WP_021072612.1">
    <property type="nucleotide sequence ID" value="NZ_FNPC01000001.1"/>
</dbReference>
<accession>A0A1H3E2N8</accession>
<dbReference type="Proteomes" id="UP000199079">
    <property type="component" value="Unassembled WGS sequence"/>
</dbReference>
<reference evidence="4" key="1">
    <citation type="submission" date="2016-10" db="EMBL/GenBank/DDBJ databases">
        <authorList>
            <person name="Varghese N."/>
            <person name="Submissions S."/>
        </authorList>
    </citation>
    <scope>NUCLEOTIDE SEQUENCE [LARGE SCALE GENOMIC DNA]</scope>
    <source>
        <strain evidence="4">DC30,IBRC 10041,KCTC 4046</strain>
    </source>
</reference>
<feature type="region of interest" description="Disordered" evidence="1">
    <location>
        <begin position="85"/>
        <end position="148"/>
    </location>
</feature>
<feature type="domain" description="VapC9 PIN-like" evidence="2">
    <location>
        <begin position="36"/>
        <end position="108"/>
    </location>
</feature>
<evidence type="ECO:0000313" key="3">
    <source>
        <dbReference type="EMBL" id="SDX72983.1"/>
    </source>
</evidence>
<feature type="region of interest" description="Disordered" evidence="1">
    <location>
        <begin position="1"/>
        <end position="35"/>
    </location>
</feature>
<sequence>MTEDTPSEQPTERGSGERDRGSTTRDRGSASTTPVVAIDTSALMAPVEADVRLFEELDRLLGTYRAVVPDAVRAELDRLADGNGREATAARVGRDLADRADPIAVTDEPAATEDADDEPEAATDDADGDDSTAETAGRPIDDAGGNGSTNEYADDVLVALAEAGAVAYVVTNDRPLKNRILARNVPVIGLRGRNALAITEP</sequence>
<evidence type="ECO:0000259" key="2">
    <source>
        <dbReference type="Pfam" id="PF18477"/>
    </source>
</evidence>
<name>A0A1H3E2N8_9EURY</name>
<feature type="domain" description="VapC9 PIN-like" evidence="2">
    <location>
        <begin position="118"/>
        <end position="193"/>
    </location>
</feature>
<dbReference type="CDD" id="cd09879">
    <property type="entry name" value="PIN_VapC_AF0591-like"/>
    <property type="match status" value="1"/>
</dbReference>
<dbReference type="Gene3D" id="3.40.50.1010">
    <property type="entry name" value="5'-nuclease"/>
    <property type="match status" value="1"/>
</dbReference>
<evidence type="ECO:0000313" key="4">
    <source>
        <dbReference type="Proteomes" id="UP000199079"/>
    </source>
</evidence>
<feature type="compositionally biased region" description="Basic and acidic residues" evidence="1">
    <location>
        <begin position="10"/>
        <end position="28"/>
    </location>
</feature>
<organism evidence="3 4">
    <name type="scientific">Halopenitus persicus</name>
    <dbReference type="NCBI Taxonomy" id="1048396"/>
    <lineage>
        <taxon>Archaea</taxon>
        <taxon>Methanobacteriati</taxon>
        <taxon>Methanobacteriota</taxon>
        <taxon>Stenosarchaea group</taxon>
        <taxon>Halobacteria</taxon>
        <taxon>Halobacteriales</taxon>
        <taxon>Haloferacaceae</taxon>
        <taxon>Halopenitus</taxon>
    </lineage>
</organism>
<feature type="compositionally biased region" description="Basic and acidic residues" evidence="1">
    <location>
        <begin position="92"/>
        <end position="101"/>
    </location>
</feature>
<dbReference type="InterPro" id="IPR041120">
    <property type="entry name" value="PIN_9"/>
</dbReference>
<gene>
    <name evidence="3" type="ORF">SAMN05216564_101262</name>
</gene>
<dbReference type="EMBL" id="FNPC01000001">
    <property type="protein sequence ID" value="SDX72983.1"/>
    <property type="molecule type" value="Genomic_DNA"/>
</dbReference>
<dbReference type="SUPFAM" id="SSF88723">
    <property type="entry name" value="PIN domain-like"/>
    <property type="match status" value="1"/>
</dbReference>
<dbReference type="InterPro" id="IPR029060">
    <property type="entry name" value="PIN-like_dom_sf"/>
</dbReference>
<proteinExistence type="predicted"/>
<dbReference type="Pfam" id="PF18477">
    <property type="entry name" value="PIN_9"/>
    <property type="match status" value="2"/>
</dbReference>
<evidence type="ECO:0000256" key="1">
    <source>
        <dbReference type="SAM" id="MobiDB-lite"/>
    </source>
</evidence>
<keyword evidence="4" id="KW-1185">Reference proteome</keyword>
<feature type="compositionally biased region" description="Acidic residues" evidence="1">
    <location>
        <begin position="110"/>
        <end position="132"/>
    </location>
</feature>
<dbReference type="AlphaFoldDB" id="A0A1H3E2N8"/>